<dbReference type="GO" id="GO:0016787">
    <property type="term" value="F:hydrolase activity"/>
    <property type="evidence" value="ECO:0007669"/>
    <property type="project" value="UniProtKB-KW"/>
</dbReference>
<evidence type="ECO:0000256" key="3">
    <source>
        <dbReference type="PROSITE-ProRule" id="PRU10038"/>
    </source>
</evidence>
<reference evidence="6" key="1">
    <citation type="submission" date="2016-10" db="EMBL/GenBank/DDBJ databases">
        <authorList>
            <person name="Varghese N."/>
            <person name="Submissions S."/>
        </authorList>
    </citation>
    <scope>NUCLEOTIDE SEQUENCE [LARGE SCALE GENOMIC DNA]</scope>
    <source>
        <strain evidence="6">DSM 18887</strain>
    </source>
</reference>
<dbReference type="InterPro" id="IPR033140">
    <property type="entry name" value="Lipase_GDXG_put_SER_AS"/>
</dbReference>
<evidence type="ECO:0000313" key="5">
    <source>
        <dbReference type="EMBL" id="SEQ31124.1"/>
    </source>
</evidence>
<dbReference type="PANTHER" id="PTHR48081">
    <property type="entry name" value="AB HYDROLASE SUPERFAMILY PROTEIN C4A8.06C"/>
    <property type="match status" value="1"/>
</dbReference>
<dbReference type="AlphaFoldDB" id="A0A1H9EZG6"/>
<keyword evidence="2" id="KW-0378">Hydrolase</keyword>
<accession>A0A1H9EZG6</accession>
<evidence type="ECO:0000313" key="6">
    <source>
        <dbReference type="Proteomes" id="UP000198749"/>
    </source>
</evidence>
<dbReference type="InterPro" id="IPR013094">
    <property type="entry name" value="AB_hydrolase_3"/>
</dbReference>
<evidence type="ECO:0000256" key="2">
    <source>
        <dbReference type="ARBA" id="ARBA00022801"/>
    </source>
</evidence>
<dbReference type="STRING" id="355243.SAMN03080615_01160"/>
<dbReference type="PROSITE" id="PS01174">
    <property type="entry name" value="LIPASE_GDXG_SER"/>
    <property type="match status" value="1"/>
</dbReference>
<dbReference type="Pfam" id="PF07859">
    <property type="entry name" value="Abhydrolase_3"/>
    <property type="match status" value="1"/>
</dbReference>
<evidence type="ECO:0000256" key="1">
    <source>
        <dbReference type="ARBA" id="ARBA00010515"/>
    </source>
</evidence>
<feature type="active site" evidence="3">
    <location>
        <position position="157"/>
    </location>
</feature>
<dbReference type="RefSeq" id="WP_091355155.1">
    <property type="nucleotide sequence ID" value="NZ_AP025284.1"/>
</dbReference>
<evidence type="ECO:0000259" key="4">
    <source>
        <dbReference type="Pfam" id="PF07859"/>
    </source>
</evidence>
<organism evidence="5 6">
    <name type="scientific">Amphritea atlantica</name>
    <dbReference type="NCBI Taxonomy" id="355243"/>
    <lineage>
        <taxon>Bacteria</taxon>
        <taxon>Pseudomonadati</taxon>
        <taxon>Pseudomonadota</taxon>
        <taxon>Gammaproteobacteria</taxon>
        <taxon>Oceanospirillales</taxon>
        <taxon>Oceanospirillaceae</taxon>
        <taxon>Amphritea</taxon>
    </lineage>
</organism>
<dbReference type="PANTHER" id="PTHR48081:SF8">
    <property type="entry name" value="ALPHA_BETA HYDROLASE FOLD-3 DOMAIN-CONTAINING PROTEIN-RELATED"/>
    <property type="match status" value="1"/>
</dbReference>
<dbReference type="Gene3D" id="3.40.50.1820">
    <property type="entry name" value="alpha/beta hydrolase"/>
    <property type="match status" value="1"/>
</dbReference>
<dbReference type="OrthoDB" id="9771666at2"/>
<sequence length="314" mass="32979">MLDPQIKGILEQAIAAGAPDFADLPPAVGREVYSQILAATDVAVADGVNISDLSIPGPGGELALRCYRPEGQDQLAGAVLYLHGGGFVVGCPRDYDGVVSQLSRLSGCLIVQVDYRLAPEHPYPAAVEDSYAALCWLADAASELGVAPGQIALAGDSAGANLAAVCALLARDHAGPSVRQQTLIYPTASGPDTGYDSYEKYGEGYTLTNRSMVYFMEHYLAGSVEPVDFRLAPLEAEKLSDLPPTLIQVAGFDPLRDEGMAYAEALKQAGNSVNLTEYPQLVHGYISMSGAVAAAGRAVDEVATVWRQVFSSVA</sequence>
<feature type="domain" description="Alpha/beta hydrolase fold-3" evidence="4">
    <location>
        <begin position="79"/>
        <end position="286"/>
    </location>
</feature>
<dbReference type="InterPro" id="IPR050300">
    <property type="entry name" value="GDXG_lipolytic_enzyme"/>
</dbReference>
<protein>
    <submittedName>
        <fullName evidence="5">Acetyl esterase</fullName>
    </submittedName>
</protein>
<keyword evidence="6" id="KW-1185">Reference proteome</keyword>
<comment type="similarity">
    <text evidence="1">Belongs to the 'GDXG' lipolytic enzyme family.</text>
</comment>
<name>A0A1H9EZG6_9GAMM</name>
<dbReference type="SUPFAM" id="SSF53474">
    <property type="entry name" value="alpha/beta-Hydrolases"/>
    <property type="match status" value="1"/>
</dbReference>
<dbReference type="InterPro" id="IPR029058">
    <property type="entry name" value="AB_hydrolase_fold"/>
</dbReference>
<dbReference type="Proteomes" id="UP000198749">
    <property type="component" value="Unassembled WGS sequence"/>
</dbReference>
<dbReference type="EMBL" id="FOGB01000002">
    <property type="protein sequence ID" value="SEQ31124.1"/>
    <property type="molecule type" value="Genomic_DNA"/>
</dbReference>
<proteinExistence type="inferred from homology"/>
<gene>
    <name evidence="5" type="ORF">SAMN03080615_01160</name>
</gene>